<feature type="non-terminal residue" evidence="2">
    <location>
        <position position="1"/>
    </location>
</feature>
<sequence length="305" mass="31890">PSMAAFSPLSDKQIATLEQQGCSAADWSTVHVAEGFDPLRVRNTRFDGSVTLGSLSSTIALEGDVQIETGIRDAHLIDCEIGDEVLISRIGGHIARMKIEAGARITDVGTIATGPGAVFGNGVEAETINEGGGREIGLFAELSSQFAYLMAMHRHRGDVVEKLQAMVSDYTDATRSDRGVIGAGARVSHVGEMIDVQVGPAAQIVGAQRLHNGTILSEAGAVTEVGAAVVAEDFIIAEGAQVVDGVVLHSCFVGQGSKMGKQFSAENSLFFANCEGFHGEACSIFAGPYTVTHHKSTLLIAGIYS</sequence>
<dbReference type="AlphaFoldDB" id="A0A382T294"/>
<dbReference type="EMBL" id="UINC01133325">
    <property type="protein sequence ID" value="SVD16186.1"/>
    <property type="molecule type" value="Genomic_DNA"/>
</dbReference>
<dbReference type="Pfam" id="PF16314">
    <property type="entry name" value="DUF4954"/>
    <property type="match status" value="1"/>
</dbReference>
<reference evidence="2" key="1">
    <citation type="submission" date="2018-05" db="EMBL/GenBank/DDBJ databases">
        <authorList>
            <person name="Lanie J.A."/>
            <person name="Ng W.-L."/>
            <person name="Kazmierczak K.M."/>
            <person name="Andrzejewski T.M."/>
            <person name="Davidsen T.M."/>
            <person name="Wayne K.J."/>
            <person name="Tettelin H."/>
            <person name="Glass J.I."/>
            <person name="Rusch D."/>
            <person name="Podicherti R."/>
            <person name="Tsui H.-C.T."/>
            <person name="Winkler M.E."/>
        </authorList>
    </citation>
    <scope>NUCLEOTIDE SEQUENCE</scope>
</reference>
<feature type="domain" description="DUF4954" evidence="1">
    <location>
        <begin position="7"/>
        <end position="305"/>
    </location>
</feature>
<proteinExistence type="predicted"/>
<feature type="non-terminal residue" evidence="2">
    <location>
        <position position="305"/>
    </location>
</feature>
<dbReference type="InterPro" id="IPR032533">
    <property type="entry name" value="DUF4954"/>
</dbReference>
<protein>
    <recommendedName>
        <fullName evidence="1">DUF4954 domain-containing protein</fullName>
    </recommendedName>
</protein>
<evidence type="ECO:0000313" key="2">
    <source>
        <dbReference type="EMBL" id="SVD16186.1"/>
    </source>
</evidence>
<gene>
    <name evidence="2" type="ORF">METZ01_LOCUS369040</name>
</gene>
<organism evidence="2">
    <name type="scientific">marine metagenome</name>
    <dbReference type="NCBI Taxonomy" id="408172"/>
    <lineage>
        <taxon>unclassified sequences</taxon>
        <taxon>metagenomes</taxon>
        <taxon>ecological metagenomes</taxon>
    </lineage>
</organism>
<name>A0A382T294_9ZZZZ</name>
<evidence type="ECO:0000259" key="1">
    <source>
        <dbReference type="Pfam" id="PF16314"/>
    </source>
</evidence>
<accession>A0A382T294</accession>